<name>A0ABM0QLU4_GALVR</name>
<dbReference type="InterPro" id="IPR040721">
    <property type="entry name" value="DUF5520"/>
</dbReference>
<feature type="compositionally biased region" description="Basic and acidic residues" evidence="1">
    <location>
        <begin position="209"/>
        <end position="237"/>
    </location>
</feature>
<proteinExistence type="predicted"/>
<dbReference type="GeneID" id="103589207"/>
<protein>
    <submittedName>
        <fullName evidence="3">Uncharacterized protein C10orf120 homolog</fullName>
    </submittedName>
</protein>
<dbReference type="PANTHER" id="PTHR47509">
    <property type="entry name" value="MCG1612"/>
    <property type="match status" value="1"/>
</dbReference>
<evidence type="ECO:0000313" key="3">
    <source>
        <dbReference type="RefSeq" id="XP_008569335.1"/>
    </source>
</evidence>
<dbReference type="PANTHER" id="PTHR47509:SF1">
    <property type="entry name" value="RIKEN CDNA 4933402N03 GENE"/>
    <property type="match status" value="1"/>
</dbReference>
<feature type="region of interest" description="Disordered" evidence="1">
    <location>
        <begin position="16"/>
        <end position="37"/>
    </location>
</feature>
<sequence>MISEWENCCQRIRKQRAREPRAQERKIAEGKSSKNGKSVRICNTSYSFQNEDSLCCQEDSCSASPLGIWTKFYKSDPRIALGKYSPLEKEILRLGGIHTIAARRFLSHKQEEERKMLKELQLLSPDYKRAMEYKKDHSCQCSTCGPLEKIWTAKVIVLPEEFKMPQREKINVSRHVERMQLARALGNKQLLPNVERLRRTSFLSGAKGKAREKEDDCDNDYRDNVKQGEKEEAEHRNTERREIKMNVVFKSEQPKKCLAHHPKDCKPFLPTKKLERSITGLTNRNVFRLAEFPGDLMLMKQDLISRGPHPSDVTDAYGLEEESVWKEYMCKADAYHY</sequence>
<keyword evidence="2" id="KW-1185">Reference proteome</keyword>
<gene>
    <name evidence="3" type="primary">LOC103589207</name>
</gene>
<feature type="compositionally biased region" description="Basic and acidic residues" evidence="1">
    <location>
        <begin position="17"/>
        <end position="32"/>
    </location>
</feature>
<dbReference type="Proteomes" id="UP000694923">
    <property type="component" value="Unplaced"/>
</dbReference>
<accession>A0ABM0QLU4</accession>
<evidence type="ECO:0000256" key="1">
    <source>
        <dbReference type="SAM" id="MobiDB-lite"/>
    </source>
</evidence>
<organism evidence="2 3">
    <name type="scientific">Galeopterus variegatus</name>
    <name type="common">Malayan flying lemur</name>
    <name type="synonym">Cynocephalus variegatus</name>
    <dbReference type="NCBI Taxonomy" id="482537"/>
    <lineage>
        <taxon>Eukaryota</taxon>
        <taxon>Metazoa</taxon>
        <taxon>Chordata</taxon>
        <taxon>Craniata</taxon>
        <taxon>Vertebrata</taxon>
        <taxon>Euteleostomi</taxon>
        <taxon>Mammalia</taxon>
        <taxon>Eutheria</taxon>
        <taxon>Euarchontoglires</taxon>
        <taxon>Dermoptera</taxon>
        <taxon>Cynocephalidae</taxon>
        <taxon>Galeopterus</taxon>
    </lineage>
</organism>
<dbReference type="RefSeq" id="XP_008569335.1">
    <property type="nucleotide sequence ID" value="XM_008571113.1"/>
</dbReference>
<feature type="region of interest" description="Disordered" evidence="1">
    <location>
        <begin position="208"/>
        <end position="237"/>
    </location>
</feature>
<dbReference type="Pfam" id="PF17658">
    <property type="entry name" value="DUF5520"/>
    <property type="match status" value="1"/>
</dbReference>
<evidence type="ECO:0000313" key="2">
    <source>
        <dbReference type="Proteomes" id="UP000694923"/>
    </source>
</evidence>
<reference evidence="3" key="1">
    <citation type="submission" date="2025-08" db="UniProtKB">
        <authorList>
            <consortium name="RefSeq"/>
        </authorList>
    </citation>
    <scope>IDENTIFICATION</scope>
</reference>